<dbReference type="RefSeq" id="WP_139135578.1">
    <property type="nucleotide sequence ID" value="NZ_BMMJ01000001.1"/>
</dbReference>
<sequence length="134" mass="15035">MMDVPKDDLRSVSDEALYVRLVRLKDGYPRDFDAVDYDRRRDTWEAENSAVTAEIQSRGAQPPAWWDNYLISVGALSLRRHHNRRWFVLVALVYAAICAVAIAVFGGPAVAITFWGTVLVGGPALFIATRIAER</sequence>
<proteinExistence type="predicted"/>
<keyword evidence="1" id="KW-0812">Transmembrane</keyword>
<name>A0A1C6U476_9ACTN</name>
<evidence type="ECO:0000256" key="1">
    <source>
        <dbReference type="SAM" id="Phobius"/>
    </source>
</evidence>
<keyword evidence="1" id="KW-1133">Transmembrane helix</keyword>
<dbReference type="EMBL" id="FMIA01000002">
    <property type="protein sequence ID" value="SCL48842.1"/>
    <property type="molecule type" value="Genomic_DNA"/>
</dbReference>
<dbReference type="AlphaFoldDB" id="A0A1C6U476"/>
<evidence type="ECO:0000313" key="2">
    <source>
        <dbReference type="EMBL" id="SCL48842.1"/>
    </source>
</evidence>
<evidence type="ECO:0000313" key="3">
    <source>
        <dbReference type="Proteomes" id="UP000198937"/>
    </source>
</evidence>
<reference evidence="2 3" key="1">
    <citation type="submission" date="2016-06" db="EMBL/GenBank/DDBJ databases">
        <authorList>
            <person name="Kjaerup R.B."/>
            <person name="Dalgaard T.S."/>
            <person name="Juul-Madsen H.R."/>
        </authorList>
    </citation>
    <scope>NUCLEOTIDE SEQUENCE [LARGE SCALE GENOMIC DNA]</scope>
    <source>
        <strain evidence="2 3">DSM 45577</strain>
    </source>
</reference>
<keyword evidence="3" id="KW-1185">Reference proteome</keyword>
<dbReference type="Proteomes" id="UP000198937">
    <property type="component" value="Unassembled WGS sequence"/>
</dbReference>
<protein>
    <submittedName>
        <fullName evidence="2">Uncharacterized protein</fullName>
    </submittedName>
</protein>
<feature type="transmembrane region" description="Helical" evidence="1">
    <location>
        <begin position="112"/>
        <end position="132"/>
    </location>
</feature>
<keyword evidence="1" id="KW-0472">Membrane</keyword>
<feature type="transmembrane region" description="Helical" evidence="1">
    <location>
        <begin position="86"/>
        <end position="106"/>
    </location>
</feature>
<accession>A0A1C6U476</accession>
<organism evidence="2 3">
    <name type="scientific">Micromonospora yangpuensis</name>
    <dbReference type="NCBI Taxonomy" id="683228"/>
    <lineage>
        <taxon>Bacteria</taxon>
        <taxon>Bacillati</taxon>
        <taxon>Actinomycetota</taxon>
        <taxon>Actinomycetes</taxon>
        <taxon>Micromonosporales</taxon>
        <taxon>Micromonosporaceae</taxon>
        <taxon>Micromonospora</taxon>
    </lineage>
</organism>
<gene>
    <name evidence="2" type="ORF">GA0070617_0997</name>
</gene>
<dbReference type="OrthoDB" id="3373564at2"/>